<gene>
    <name evidence="8" type="ORF">ACFOY2_15680</name>
</gene>
<evidence type="ECO:0000256" key="5">
    <source>
        <dbReference type="ARBA" id="ARBA00022989"/>
    </source>
</evidence>
<evidence type="ECO:0000256" key="1">
    <source>
        <dbReference type="ARBA" id="ARBA00004429"/>
    </source>
</evidence>
<feature type="transmembrane region" description="Helical" evidence="7">
    <location>
        <begin position="339"/>
        <end position="358"/>
    </location>
</feature>
<name>A0ABV8G3T0_9ACTN</name>
<comment type="caution">
    <text evidence="8">The sequence shown here is derived from an EMBL/GenBank/DDBJ whole genome shotgun (WGS) entry which is preliminary data.</text>
</comment>
<dbReference type="InterPro" id="IPR036259">
    <property type="entry name" value="MFS_trans_sf"/>
</dbReference>
<feature type="transmembrane region" description="Helical" evidence="7">
    <location>
        <begin position="278"/>
        <end position="296"/>
    </location>
</feature>
<dbReference type="EMBL" id="JBHSBI010000007">
    <property type="protein sequence ID" value="MFC4008671.1"/>
    <property type="molecule type" value="Genomic_DNA"/>
</dbReference>
<feature type="transmembrane region" description="Helical" evidence="7">
    <location>
        <begin position="96"/>
        <end position="123"/>
    </location>
</feature>
<dbReference type="InterPro" id="IPR011701">
    <property type="entry name" value="MFS"/>
</dbReference>
<feature type="transmembrane region" description="Helical" evidence="7">
    <location>
        <begin position="302"/>
        <end position="319"/>
    </location>
</feature>
<sequence>MGRFGIVWSGQVVTLVGNSVLRFSLVIQAWTVDHQVTQVVALSLCALLPQMLLSPTAGAIVDRCRKRTALQLADLGGLVAVAGLAAVYFLGDMHLWQVYLTVALLGAAAAFQFPALSSAVPLLVGKEQLQRANGLLATAKSVADVGGPALAGLLVVTGGLGVVLWIDLISFALALLTIRLVRMDADTVSATSERKRLGADSLEGLRYLFADPSLRGLTLVFFTVNLVMMFGFTIVQPMILARTGSDVSALASMNAGIGVGGITGGLLLAAWGGPKNRVRGMMLGVIGMCASAQIVMSMVNGVVAWTAAMLMGALLMPIVNSSLQSVIQTKVPKERQGRVFGAVMFVSQISSPIAMAFSGPLADHVFEPQAAAGTGLSGLLRPLVGTGPGSGMAAMLLIAGLLGTGAALWGLARRAIRHIDVLTPDLEKQPAGG</sequence>
<comment type="subcellular location">
    <subcellularLocation>
        <location evidence="1">Cell inner membrane</location>
        <topology evidence="1">Multi-pass membrane protein</topology>
    </subcellularLocation>
</comment>
<dbReference type="CDD" id="cd06173">
    <property type="entry name" value="MFS_MefA_like"/>
    <property type="match status" value="1"/>
</dbReference>
<feature type="transmembrane region" description="Helical" evidence="7">
    <location>
        <begin position="162"/>
        <end position="181"/>
    </location>
</feature>
<keyword evidence="4 7" id="KW-0812">Transmembrane</keyword>
<dbReference type="Pfam" id="PF07690">
    <property type="entry name" value="MFS_1"/>
    <property type="match status" value="1"/>
</dbReference>
<feature type="transmembrane region" description="Helical" evidence="7">
    <location>
        <begin position="36"/>
        <end position="60"/>
    </location>
</feature>
<evidence type="ECO:0000256" key="3">
    <source>
        <dbReference type="ARBA" id="ARBA00022475"/>
    </source>
</evidence>
<accession>A0ABV8G3T0</accession>
<feature type="transmembrane region" description="Helical" evidence="7">
    <location>
        <begin position="72"/>
        <end position="90"/>
    </location>
</feature>
<evidence type="ECO:0000256" key="7">
    <source>
        <dbReference type="SAM" id="Phobius"/>
    </source>
</evidence>
<reference evidence="9" key="1">
    <citation type="journal article" date="2019" name="Int. J. Syst. Evol. Microbiol.">
        <title>The Global Catalogue of Microorganisms (GCM) 10K type strain sequencing project: providing services to taxonomists for standard genome sequencing and annotation.</title>
        <authorList>
            <consortium name="The Broad Institute Genomics Platform"/>
            <consortium name="The Broad Institute Genome Sequencing Center for Infectious Disease"/>
            <person name="Wu L."/>
            <person name="Ma J."/>
        </authorList>
    </citation>
    <scope>NUCLEOTIDE SEQUENCE [LARGE SCALE GENOMIC DNA]</scope>
    <source>
        <strain evidence="9">TBRC 1276</strain>
    </source>
</reference>
<evidence type="ECO:0000313" key="9">
    <source>
        <dbReference type="Proteomes" id="UP001595851"/>
    </source>
</evidence>
<dbReference type="SUPFAM" id="SSF103473">
    <property type="entry name" value="MFS general substrate transporter"/>
    <property type="match status" value="1"/>
</dbReference>
<dbReference type="RefSeq" id="WP_379528741.1">
    <property type="nucleotide sequence ID" value="NZ_JBHSBI010000007.1"/>
</dbReference>
<feature type="transmembrane region" description="Helical" evidence="7">
    <location>
        <begin position="12"/>
        <end position="30"/>
    </location>
</feature>
<evidence type="ECO:0000256" key="6">
    <source>
        <dbReference type="ARBA" id="ARBA00023136"/>
    </source>
</evidence>
<keyword evidence="9" id="KW-1185">Reference proteome</keyword>
<organism evidence="8 9">
    <name type="scientific">Nonomuraea purpurea</name>
    <dbReference type="NCBI Taxonomy" id="1849276"/>
    <lineage>
        <taxon>Bacteria</taxon>
        <taxon>Bacillati</taxon>
        <taxon>Actinomycetota</taxon>
        <taxon>Actinomycetes</taxon>
        <taxon>Streptosporangiales</taxon>
        <taxon>Streptosporangiaceae</taxon>
        <taxon>Nonomuraea</taxon>
    </lineage>
</organism>
<evidence type="ECO:0000256" key="4">
    <source>
        <dbReference type="ARBA" id="ARBA00022692"/>
    </source>
</evidence>
<feature type="transmembrane region" description="Helical" evidence="7">
    <location>
        <begin position="392"/>
        <end position="412"/>
    </location>
</feature>
<feature type="transmembrane region" description="Helical" evidence="7">
    <location>
        <begin position="216"/>
        <end position="239"/>
    </location>
</feature>
<proteinExistence type="predicted"/>
<keyword evidence="6 7" id="KW-0472">Membrane</keyword>
<keyword evidence="5 7" id="KW-1133">Transmembrane helix</keyword>
<evidence type="ECO:0000256" key="2">
    <source>
        <dbReference type="ARBA" id="ARBA00022448"/>
    </source>
</evidence>
<dbReference type="Gene3D" id="1.20.1250.20">
    <property type="entry name" value="MFS general substrate transporter like domains"/>
    <property type="match status" value="1"/>
</dbReference>
<dbReference type="PANTHER" id="PTHR23513:SF9">
    <property type="entry name" value="ENTEROBACTIN EXPORTER ENTS"/>
    <property type="match status" value="1"/>
</dbReference>
<protein>
    <submittedName>
        <fullName evidence="8">MFS transporter</fullName>
    </submittedName>
</protein>
<keyword evidence="3" id="KW-1003">Cell membrane</keyword>
<dbReference type="PANTHER" id="PTHR23513">
    <property type="entry name" value="INTEGRAL MEMBRANE EFFLUX PROTEIN-RELATED"/>
    <property type="match status" value="1"/>
</dbReference>
<feature type="transmembrane region" description="Helical" evidence="7">
    <location>
        <begin position="251"/>
        <end position="271"/>
    </location>
</feature>
<dbReference type="Proteomes" id="UP001595851">
    <property type="component" value="Unassembled WGS sequence"/>
</dbReference>
<keyword evidence="2" id="KW-0813">Transport</keyword>
<evidence type="ECO:0000313" key="8">
    <source>
        <dbReference type="EMBL" id="MFC4008671.1"/>
    </source>
</evidence>